<keyword evidence="2" id="KW-0624">Polysaccharide degradation</keyword>
<evidence type="ECO:0000256" key="5">
    <source>
        <dbReference type="ARBA" id="ARBA00023277"/>
    </source>
</evidence>
<evidence type="ECO:0000313" key="10">
    <source>
        <dbReference type="EMBL" id="MVN21607.1"/>
    </source>
</evidence>
<dbReference type="PANTHER" id="PTHR43772">
    <property type="entry name" value="ENDO-1,4-BETA-XYLANASE"/>
    <property type="match status" value="1"/>
</dbReference>
<dbReference type="GO" id="GO:0004553">
    <property type="term" value="F:hydrolase activity, hydrolyzing O-glycosyl compounds"/>
    <property type="evidence" value="ECO:0007669"/>
    <property type="project" value="InterPro"/>
</dbReference>
<sequence>MRDSFLGLLLFVCFLVSPILGMAQNPLIMNQFTADPSARVFEGKVYVYPSHDIMATPGHGRVGWFCMKDYHVFSSENLTDWTDHGVIVSQDKVKWTDSTAYSMWAPDCLFRNGKYYFYFPAPPKDKRSGNGFAIGVAIADTPYGPFIPNPEPIKDVHGIDPNVFMDKNGQAYLYWAQSNIYAAKLKDNMLELAGEPKVLGNLPDKGLKEGPYLFERKGIYYLTYPHVENKTERLEYATSNNPLGPFKFTGVIMDESISGCWTNHQSIVEYKGQWYLFYHNDDLSPNFDKNRSIRADSLFFNSDGTIRKVIPTLRGVGVTRATKEIQVDRYSDASKDGISVSYVDTANRMQGWKVILERKDSWVRYNAVDFGKKKLKVANGKTLSAQSSLLEIRIDKVDGTLLASMKVVPGSNWNLNKTSLTNFPSGTHDLFVILKDAHPVQLDWIRFE</sequence>
<dbReference type="InterPro" id="IPR006710">
    <property type="entry name" value="Glyco_hydro_43"/>
</dbReference>
<proteinExistence type="inferred from homology"/>
<dbReference type="GO" id="GO:0030246">
    <property type="term" value="F:carbohydrate binding"/>
    <property type="evidence" value="ECO:0007669"/>
    <property type="project" value="InterPro"/>
</dbReference>
<evidence type="ECO:0000313" key="11">
    <source>
        <dbReference type="Proteomes" id="UP000462014"/>
    </source>
</evidence>
<dbReference type="PANTHER" id="PTHR43772:SF2">
    <property type="entry name" value="PUTATIVE (AFU_ORTHOLOGUE AFUA_2G04480)-RELATED"/>
    <property type="match status" value="1"/>
</dbReference>
<dbReference type="Pfam" id="PF03422">
    <property type="entry name" value="CBM_6"/>
    <property type="match status" value="1"/>
</dbReference>
<evidence type="ECO:0000256" key="2">
    <source>
        <dbReference type="ARBA" id="ARBA00022651"/>
    </source>
</evidence>
<dbReference type="AlphaFoldDB" id="A0A7K1SWI2"/>
<keyword evidence="3" id="KW-0732">Signal</keyword>
<dbReference type="Gene3D" id="2.60.120.260">
    <property type="entry name" value="Galactose-binding domain-like"/>
    <property type="match status" value="1"/>
</dbReference>
<feature type="domain" description="Cellulose binding type IV" evidence="9">
    <location>
        <begin position="318"/>
        <end position="448"/>
    </location>
</feature>
<dbReference type="SUPFAM" id="SSF75005">
    <property type="entry name" value="Arabinanase/levansucrase/invertase"/>
    <property type="match status" value="1"/>
</dbReference>
<dbReference type="InterPro" id="IPR006584">
    <property type="entry name" value="Cellulose-bd_IV"/>
</dbReference>
<dbReference type="InterPro" id="IPR005084">
    <property type="entry name" value="CBM6"/>
</dbReference>
<gene>
    <name evidence="10" type="ORF">GO621_08655</name>
</gene>
<dbReference type="GO" id="GO:0045493">
    <property type="term" value="P:xylan catabolic process"/>
    <property type="evidence" value="ECO:0007669"/>
    <property type="project" value="UniProtKB-KW"/>
</dbReference>
<evidence type="ECO:0000256" key="4">
    <source>
        <dbReference type="ARBA" id="ARBA00022801"/>
    </source>
</evidence>
<evidence type="ECO:0000256" key="8">
    <source>
        <dbReference type="RuleBase" id="RU361187"/>
    </source>
</evidence>
<dbReference type="SUPFAM" id="SSF49785">
    <property type="entry name" value="Galactose-binding domain-like"/>
    <property type="match status" value="1"/>
</dbReference>
<dbReference type="InterPro" id="IPR023296">
    <property type="entry name" value="Glyco_hydro_beta-prop_sf"/>
</dbReference>
<organism evidence="10 11">
    <name type="scientific">Mucilaginibacter arboris</name>
    <dbReference type="NCBI Taxonomy" id="2682090"/>
    <lineage>
        <taxon>Bacteria</taxon>
        <taxon>Pseudomonadati</taxon>
        <taxon>Bacteroidota</taxon>
        <taxon>Sphingobacteriia</taxon>
        <taxon>Sphingobacteriales</taxon>
        <taxon>Sphingobacteriaceae</taxon>
        <taxon>Mucilaginibacter</taxon>
    </lineage>
</organism>
<dbReference type="Proteomes" id="UP000462014">
    <property type="component" value="Unassembled WGS sequence"/>
</dbReference>
<reference evidence="10 11" key="1">
    <citation type="submission" date="2019-12" db="EMBL/GenBank/DDBJ databases">
        <title>Mucilaginibacter sp. HMF7410 genome sequencing and assembly.</title>
        <authorList>
            <person name="Kang H."/>
            <person name="Cha I."/>
            <person name="Kim H."/>
            <person name="Joh K."/>
        </authorList>
    </citation>
    <scope>NUCLEOTIDE SEQUENCE [LARGE SCALE GENOMIC DNA]</scope>
    <source>
        <strain evidence="10 11">HMF7410</strain>
    </source>
</reference>
<evidence type="ECO:0000256" key="6">
    <source>
        <dbReference type="ARBA" id="ARBA00023295"/>
    </source>
</evidence>
<evidence type="ECO:0000256" key="7">
    <source>
        <dbReference type="PIRSR" id="PIRSR606710-2"/>
    </source>
</evidence>
<dbReference type="InterPro" id="IPR008979">
    <property type="entry name" value="Galactose-bd-like_sf"/>
</dbReference>
<accession>A0A7K1SWI2</accession>
<dbReference type="CDD" id="cd08990">
    <property type="entry name" value="GH43_AXH_like"/>
    <property type="match status" value="1"/>
</dbReference>
<protein>
    <submittedName>
        <fullName evidence="10">Family 43 glycosylhydrolase</fullName>
    </submittedName>
</protein>
<keyword evidence="2" id="KW-0858">Xylan degradation</keyword>
<dbReference type="SMART" id="SM00606">
    <property type="entry name" value="CBD_IV"/>
    <property type="match status" value="1"/>
</dbReference>
<comment type="similarity">
    <text evidence="1 8">Belongs to the glycosyl hydrolase 43 family.</text>
</comment>
<name>A0A7K1SWI2_9SPHI</name>
<evidence type="ECO:0000256" key="3">
    <source>
        <dbReference type="ARBA" id="ARBA00022729"/>
    </source>
</evidence>
<dbReference type="CDD" id="cd04084">
    <property type="entry name" value="CBM6_xylanase-like"/>
    <property type="match status" value="1"/>
</dbReference>
<dbReference type="InterPro" id="IPR052176">
    <property type="entry name" value="Glycosyl_Hydrlase_43_Enz"/>
</dbReference>
<feature type="site" description="Important for catalytic activity, responsible for pKa modulation of the active site Glu and correct orientation of both the proton donor and substrate" evidence="7">
    <location>
        <position position="160"/>
    </location>
</feature>
<keyword evidence="4 8" id="KW-0378">Hydrolase</keyword>
<comment type="caution">
    <text evidence="10">The sequence shown here is derived from an EMBL/GenBank/DDBJ whole genome shotgun (WGS) entry which is preliminary data.</text>
</comment>
<keyword evidence="11" id="KW-1185">Reference proteome</keyword>
<dbReference type="Gene3D" id="2.115.10.20">
    <property type="entry name" value="Glycosyl hydrolase domain, family 43"/>
    <property type="match status" value="1"/>
</dbReference>
<evidence type="ECO:0000256" key="1">
    <source>
        <dbReference type="ARBA" id="ARBA00009865"/>
    </source>
</evidence>
<keyword evidence="6 8" id="KW-0326">Glycosidase</keyword>
<keyword evidence="5" id="KW-0119">Carbohydrate metabolism</keyword>
<evidence type="ECO:0000259" key="9">
    <source>
        <dbReference type="SMART" id="SM00606"/>
    </source>
</evidence>
<dbReference type="EMBL" id="WPIK01000006">
    <property type="protein sequence ID" value="MVN21607.1"/>
    <property type="molecule type" value="Genomic_DNA"/>
</dbReference>
<dbReference type="Pfam" id="PF04616">
    <property type="entry name" value="Glyco_hydro_43"/>
    <property type="match status" value="1"/>
</dbReference>